<evidence type="ECO:0000313" key="10">
    <source>
        <dbReference type="Proteomes" id="UP000241639"/>
    </source>
</evidence>
<comment type="similarity">
    <text evidence="2">Belongs to the binding-protein-dependent transport system permease family. FecCD subfamily.</text>
</comment>
<gene>
    <name evidence="9" type="ORF">C8J48_0060</name>
</gene>
<comment type="caution">
    <text evidence="9">The sequence shown here is derived from an EMBL/GenBank/DDBJ whole genome shotgun (WGS) entry which is preliminary data.</text>
</comment>
<dbReference type="FunFam" id="1.10.3470.10:FF:000001">
    <property type="entry name" value="Vitamin B12 ABC transporter permease BtuC"/>
    <property type="match status" value="1"/>
</dbReference>
<dbReference type="SUPFAM" id="SSF81345">
    <property type="entry name" value="ABC transporter involved in vitamin B12 uptake, BtuC"/>
    <property type="match status" value="1"/>
</dbReference>
<dbReference type="PANTHER" id="PTHR30472">
    <property type="entry name" value="FERRIC ENTEROBACTIN TRANSPORT SYSTEM PERMEASE PROTEIN"/>
    <property type="match status" value="1"/>
</dbReference>
<name>A0A2T4Z6J8_9BACL</name>
<feature type="transmembrane region" description="Helical" evidence="8">
    <location>
        <begin position="71"/>
        <end position="88"/>
    </location>
</feature>
<evidence type="ECO:0000256" key="1">
    <source>
        <dbReference type="ARBA" id="ARBA00004651"/>
    </source>
</evidence>
<dbReference type="CDD" id="cd06550">
    <property type="entry name" value="TM_ABC_iron-siderophores_like"/>
    <property type="match status" value="1"/>
</dbReference>
<protein>
    <submittedName>
        <fullName evidence="9">Iron complex transport system permease protein</fullName>
    </submittedName>
</protein>
<accession>A0A2T4Z6J8</accession>
<evidence type="ECO:0000256" key="8">
    <source>
        <dbReference type="SAM" id="Phobius"/>
    </source>
</evidence>
<evidence type="ECO:0000256" key="4">
    <source>
        <dbReference type="ARBA" id="ARBA00022475"/>
    </source>
</evidence>
<dbReference type="GO" id="GO:0005886">
    <property type="term" value="C:plasma membrane"/>
    <property type="evidence" value="ECO:0007669"/>
    <property type="project" value="UniProtKB-SubCell"/>
</dbReference>
<evidence type="ECO:0000256" key="2">
    <source>
        <dbReference type="ARBA" id="ARBA00007935"/>
    </source>
</evidence>
<keyword evidence="10" id="KW-1185">Reference proteome</keyword>
<evidence type="ECO:0000256" key="3">
    <source>
        <dbReference type="ARBA" id="ARBA00022448"/>
    </source>
</evidence>
<reference evidence="9 10" key="1">
    <citation type="submission" date="2018-04" db="EMBL/GenBank/DDBJ databases">
        <title>Genomic Encyclopedia of Archaeal and Bacterial Type Strains, Phase II (KMG-II): from individual species to whole genera.</title>
        <authorList>
            <person name="Goeker M."/>
        </authorList>
    </citation>
    <scope>NUCLEOTIDE SEQUENCE [LARGE SCALE GENOMIC DNA]</scope>
    <source>
        <strain evidence="9 10">DSM 45169</strain>
    </source>
</reference>
<keyword evidence="6 8" id="KW-1133">Transmembrane helix</keyword>
<keyword evidence="5 8" id="KW-0812">Transmembrane</keyword>
<dbReference type="EMBL" id="PZZP01000001">
    <property type="protein sequence ID" value="PTM57512.1"/>
    <property type="molecule type" value="Genomic_DNA"/>
</dbReference>
<organism evidence="9 10">
    <name type="scientific">Desmospora activa DSM 45169</name>
    <dbReference type="NCBI Taxonomy" id="1121389"/>
    <lineage>
        <taxon>Bacteria</taxon>
        <taxon>Bacillati</taxon>
        <taxon>Bacillota</taxon>
        <taxon>Bacilli</taxon>
        <taxon>Bacillales</taxon>
        <taxon>Thermoactinomycetaceae</taxon>
        <taxon>Desmospora</taxon>
    </lineage>
</organism>
<feature type="transmembrane region" description="Helical" evidence="8">
    <location>
        <begin position="203"/>
        <end position="228"/>
    </location>
</feature>
<proteinExistence type="inferred from homology"/>
<keyword evidence="7 8" id="KW-0472">Membrane</keyword>
<dbReference type="Proteomes" id="UP000241639">
    <property type="component" value="Unassembled WGS sequence"/>
</dbReference>
<keyword evidence="4" id="KW-1003">Cell membrane</keyword>
<feature type="transmembrane region" description="Helical" evidence="8">
    <location>
        <begin position="130"/>
        <end position="148"/>
    </location>
</feature>
<dbReference type="Pfam" id="PF01032">
    <property type="entry name" value="FecCD"/>
    <property type="match status" value="1"/>
</dbReference>
<dbReference type="Gene3D" id="1.10.3470.10">
    <property type="entry name" value="ABC transporter involved in vitamin B12 uptake, BtuC"/>
    <property type="match status" value="1"/>
</dbReference>
<dbReference type="InterPro" id="IPR037294">
    <property type="entry name" value="ABC_BtuC-like"/>
</dbReference>
<evidence type="ECO:0000256" key="5">
    <source>
        <dbReference type="ARBA" id="ARBA00022692"/>
    </source>
</evidence>
<dbReference type="AlphaFoldDB" id="A0A2T4Z6J8"/>
<comment type="subcellular location">
    <subcellularLocation>
        <location evidence="1">Cell membrane</location>
        <topology evidence="1">Multi-pass membrane protein</topology>
    </subcellularLocation>
</comment>
<feature type="transmembrane region" description="Helical" evidence="8">
    <location>
        <begin position="100"/>
        <end position="124"/>
    </location>
</feature>
<feature type="transmembrane region" description="Helical" evidence="8">
    <location>
        <begin position="318"/>
        <end position="337"/>
    </location>
</feature>
<dbReference type="InterPro" id="IPR000522">
    <property type="entry name" value="ABC_transptr_permease_BtuC"/>
</dbReference>
<evidence type="ECO:0000313" key="9">
    <source>
        <dbReference type="EMBL" id="PTM57512.1"/>
    </source>
</evidence>
<dbReference type="PANTHER" id="PTHR30472:SF25">
    <property type="entry name" value="ABC TRANSPORTER PERMEASE PROTEIN MJ0876-RELATED"/>
    <property type="match status" value="1"/>
</dbReference>
<dbReference type="GO" id="GO:0022857">
    <property type="term" value="F:transmembrane transporter activity"/>
    <property type="evidence" value="ECO:0007669"/>
    <property type="project" value="InterPro"/>
</dbReference>
<sequence>MMMGSRWSLRLGLWLLSLAVLLLLSMALAVSIGSANIGMLDAWAVMIKPVRSVETDAVTEAIIREIRLPRVVLAAVVGAALATAGAVFQGLLRNPLADPYILGVSSGAAVGAAIAIFTGWGAAWLGRWTVPLWAFVLAALALVCVLSLARVGNTMRRDTLILSGVVVQAFFGAILTYMIATVSAQEMQRIQYWLMGSVALRDWSHAMVVVPFLTGGLLLSWLLARTLNLLALGERSAAHVGVPVERVRLVLLVTATLMTAAAVAVSGTIGFVGLIIPHLLRMLTGPDHRVLLPLSALGGAVFLVWADTGARMLMDPRELPIGVITAFIGAPFFAWLLRRHSRHGWEESPPP</sequence>
<feature type="transmembrane region" description="Helical" evidence="8">
    <location>
        <begin position="160"/>
        <end position="183"/>
    </location>
</feature>
<feature type="transmembrane region" description="Helical" evidence="8">
    <location>
        <begin position="288"/>
        <end position="306"/>
    </location>
</feature>
<evidence type="ECO:0000256" key="7">
    <source>
        <dbReference type="ARBA" id="ARBA00023136"/>
    </source>
</evidence>
<dbReference type="GO" id="GO:0033214">
    <property type="term" value="P:siderophore-iron import into cell"/>
    <property type="evidence" value="ECO:0007669"/>
    <property type="project" value="TreeGrafter"/>
</dbReference>
<keyword evidence="3" id="KW-0813">Transport</keyword>
<feature type="transmembrane region" description="Helical" evidence="8">
    <location>
        <begin position="249"/>
        <end position="276"/>
    </location>
</feature>
<evidence type="ECO:0000256" key="6">
    <source>
        <dbReference type="ARBA" id="ARBA00022989"/>
    </source>
</evidence>